<protein>
    <submittedName>
        <fullName evidence="4">Enoyl-CoA hydratase-related protein</fullName>
    </submittedName>
</protein>
<comment type="similarity">
    <text evidence="1">Belongs to the enoyl-CoA hydratase/isomerase family.</text>
</comment>
<evidence type="ECO:0000313" key="4">
    <source>
        <dbReference type="EMBL" id="XBH14243.1"/>
    </source>
</evidence>
<gene>
    <name evidence="3" type="ORF">P4G45_03555</name>
    <name evidence="4" type="ORF">P8936_03520</name>
</gene>
<dbReference type="FunFam" id="1.10.12.10:FF:000001">
    <property type="entry name" value="Probable enoyl-CoA hydratase, mitochondrial"/>
    <property type="match status" value="1"/>
</dbReference>
<dbReference type="InterPro" id="IPR001753">
    <property type="entry name" value="Enoyl-CoA_hydra/iso"/>
</dbReference>
<sequence length="264" mass="27799">MNYETTWETLLCEVNEQIATITLNRPKVLNALNARVFDELEAVFTALSNDPSVRVVLLTGSGEKAFAAGADINELAATDATTGEAKARRGQAVFRLIETCGKPVIACINGFALGGGCELAMACTLRLASETARLGQPEVKLGLVPGYGGTQRLPRLVGQSAALRLLLTGEMIGAAEALRLGLVDEVVPTERLMTRAKELALAIVAMAPLAVAGCIEAVLRGSELGIDDAMKVEASIFGRLCGTADKAEGTAAFLEKRAPKWTAR</sequence>
<dbReference type="InterPro" id="IPR029045">
    <property type="entry name" value="ClpP/crotonase-like_dom_sf"/>
</dbReference>
<proteinExistence type="inferred from homology"/>
<dbReference type="InterPro" id="IPR014748">
    <property type="entry name" value="Enoyl-CoA_hydra_C"/>
</dbReference>
<dbReference type="GO" id="GO:0016836">
    <property type="term" value="F:hydro-lyase activity"/>
    <property type="evidence" value="ECO:0007669"/>
    <property type="project" value="UniProtKB-ARBA"/>
</dbReference>
<dbReference type="RefSeq" id="WP_348268306.1">
    <property type="nucleotide sequence ID" value="NZ_CP121194.1"/>
</dbReference>
<dbReference type="GO" id="GO:0006635">
    <property type="term" value="P:fatty acid beta-oxidation"/>
    <property type="evidence" value="ECO:0007669"/>
    <property type="project" value="TreeGrafter"/>
</dbReference>
<dbReference type="PANTHER" id="PTHR11941:SF54">
    <property type="entry name" value="ENOYL-COA HYDRATASE, MITOCHONDRIAL"/>
    <property type="match status" value="1"/>
</dbReference>
<dbReference type="PANTHER" id="PTHR11941">
    <property type="entry name" value="ENOYL-COA HYDRATASE-RELATED"/>
    <property type="match status" value="1"/>
</dbReference>
<organism evidence="4">
    <name type="scientific">Edaphobacter paludis</name>
    <dbReference type="NCBI Taxonomy" id="3035702"/>
    <lineage>
        <taxon>Bacteria</taxon>
        <taxon>Pseudomonadati</taxon>
        <taxon>Acidobacteriota</taxon>
        <taxon>Terriglobia</taxon>
        <taxon>Terriglobales</taxon>
        <taxon>Acidobacteriaceae</taxon>
        <taxon>Edaphobacter</taxon>
    </lineage>
</organism>
<dbReference type="Gene3D" id="1.10.12.10">
    <property type="entry name" value="Lyase 2-enoyl-coa Hydratase, Chain A, domain 2"/>
    <property type="match status" value="1"/>
</dbReference>
<accession>A0AAU7D0D5</accession>
<dbReference type="AlphaFoldDB" id="A0AAU7D901"/>
<dbReference type="KEGG" id="epl:P4G45_03555"/>
<dbReference type="Gene3D" id="3.90.226.10">
    <property type="entry name" value="2-enoyl-CoA Hydratase, Chain A, domain 1"/>
    <property type="match status" value="1"/>
</dbReference>
<dbReference type="Pfam" id="PF00378">
    <property type="entry name" value="ECH_1"/>
    <property type="match status" value="1"/>
</dbReference>
<name>A0AAU7D901_9BACT</name>
<reference evidence="4" key="1">
    <citation type="submission" date="2023-03" db="EMBL/GenBank/DDBJ databases">
        <title>Edaphobacter sp.</title>
        <authorList>
            <person name="Huber K.J."/>
            <person name="Papendorf J."/>
            <person name="Pilke C."/>
            <person name="Bunk B."/>
            <person name="Sproeer C."/>
            <person name="Pester M."/>
        </authorList>
    </citation>
    <scope>NUCLEOTIDE SEQUENCE</scope>
    <source>
        <strain evidence="3">DSM 109919</strain>
        <strain evidence="4">DSM 109920</strain>
    </source>
</reference>
<dbReference type="CDD" id="cd06558">
    <property type="entry name" value="crotonase-like"/>
    <property type="match status" value="1"/>
</dbReference>
<dbReference type="FunFam" id="3.90.226.10:FF:000009">
    <property type="entry name" value="Carnitinyl-CoA dehydratase"/>
    <property type="match status" value="1"/>
</dbReference>
<evidence type="ECO:0000313" key="3">
    <source>
        <dbReference type="EMBL" id="XBH10815.1"/>
    </source>
</evidence>
<evidence type="ECO:0000256" key="1">
    <source>
        <dbReference type="ARBA" id="ARBA00005254"/>
    </source>
</evidence>
<evidence type="ECO:0000256" key="2">
    <source>
        <dbReference type="ARBA" id="ARBA00023239"/>
    </source>
</evidence>
<dbReference type="EMBL" id="CP121194">
    <property type="protein sequence ID" value="XBH10815.1"/>
    <property type="molecule type" value="Genomic_DNA"/>
</dbReference>
<dbReference type="EMBL" id="CP121195">
    <property type="protein sequence ID" value="XBH14243.1"/>
    <property type="molecule type" value="Genomic_DNA"/>
</dbReference>
<keyword evidence="2" id="KW-0456">Lyase</keyword>
<dbReference type="SUPFAM" id="SSF52096">
    <property type="entry name" value="ClpP/crotonase"/>
    <property type="match status" value="1"/>
</dbReference>
<accession>A0AAU7D901</accession>